<evidence type="ECO:0000256" key="1">
    <source>
        <dbReference type="ARBA" id="ARBA00022679"/>
    </source>
</evidence>
<dbReference type="CDD" id="cd07995">
    <property type="entry name" value="TPK"/>
    <property type="match status" value="1"/>
</dbReference>
<keyword evidence="1" id="KW-0808">Transferase</keyword>
<dbReference type="SUPFAM" id="SSF63862">
    <property type="entry name" value="Thiamin pyrophosphokinase, substrate-binding domain"/>
    <property type="match status" value="1"/>
</dbReference>
<keyword evidence="2" id="KW-0547">Nucleotide-binding</keyword>
<dbReference type="AlphaFoldDB" id="A0A975ZQ81"/>
<gene>
    <name evidence="7" type="ORF">SAMN04487940_11949</name>
</gene>
<evidence type="ECO:0000256" key="3">
    <source>
        <dbReference type="ARBA" id="ARBA00022777"/>
    </source>
</evidence>
<sequence length="230" mass="24275">MNHPIITAEAPILLVGGGEFRHADLTLAQTWAGRAVAADSGALVLLRHGVTPEAVIGDFDSLPAETRAALSPDTLHHIAEQDSTDFDKCLRNIEAPLILGLGFLGARVDHQLSVFNRLAARADRPCILIGREDVVFHAPPRLALDLAAGTRVSLFPLRPVTGQSTGLRWPIHGIDFTPGGRVGTSNEALADEVTLEMDGPGMLVILPRDCLDAAVRAVLAAGSAPSTVRA</sequence>
<evidence type="ECO:0000256" key="2">
    <source>
        <dbReference type="ARBA" id="ARBA00022741"/>
    </source>
</evidence>
<dbReference type="InterPro" id="IPR006282">
    <property type="entry name" value="Thi_PPkinase"/>
</dbReference>
<accession>A0A975ZQ81</accession>
<dbReference type="SUPFAM" id="SSF63999">
    <property type="entry name" value="Thiamin pyrophosphokinase, catalytic domain"/>
    <property type="match status" value="1"/>
</dbReference>
<evidence type="ECO:0000259" key="6">
    <source>
        <dbReference type="SMART" id="SM00983"/>
    </source>
</evidence>
<dbReference type="SMART" id="SM00983">
    <property type="entry name" value="TPK_B1_binding"/>
    <property type="match status" value="1"/>
</dbReference>
<dbReference type="PANTHER" id="PTHR41299">
    <property type="entry name" value="THIAMINE PYROPHOSPHOKINASE"/>
    <property type="match status" value="1"/>
</dbReference>
<keyword evidence="8" id="KW-1185">Reference proteome</keyword>
<dbReference type="GO" id="GO:0016301">
    <property type="term" value="F:kinase activity"/>
    <property type="evidence" value="ECO:0007669"/>
    <property type="project" value="UniProtKB-KW"/>
</dbReference>
<reference evidence="7 8" key="1">
    <citation type="submission" date="2016-10" db="EMBL/GenBank/DDBJ databases">
        <authorList>
            <person name="Varghese N."/>
            <person name="Submissions S."/>
        </authorList>
    </citation>
    <scope>NUCLEOTIDE SEQUENCE [LARGE SCALE GENOMIC DNA]</scope>
    <source>
        <strain evidence="7 8">FF3</strain>
    </source>
</reference>
<dbReference type="GO" id="GO:0009229">
    <property type="term" value="P:thiamine diphosphate biosynthetic process"/>
    <property type="evidence" value="ECO:0007669"/>
    <property type="project" value="InterPro"/>
</dbReference>
<dbReference type="RefSeq" id="WP_074838555.1">
    <property type="nucleotide sequence ID" value="NZ_CATMKJ010000019.1"/>
</dbReference>
<dbReference type="GO" id="GO:0006772">
    <property type="term" value="P:thiamine metabolic process"/>
    <property type="evidence" value="ECO:0007669"/>
    <property type="project" value="UniProtKB-UniRule"/>
</dbReference>
<dbReference type="GO" id="GO:0030975">
    <property type="term" value="F:thiamine binding"/>
    <property type="evidence" value="ECO:0007669"/>
    <property type="project" value="InterPro"/>
</dbReference>
<dbReference type="PANTHER" id="PTHR41299:SF1">
    <property type="entry name" value="THIAMINE PYROPHOSPHOKINASE"/>
    <property type="match status" value="1"/>
</dbReference>
<dbReference type="GO" id="GO:0004788">
    <property type="term" value="F:thiamine diphosphokinase activity"/>
    <property type="evidence" value="ECO:0007669"/>
    <property type="project" value="UniProtKB-UniRule"/>
</dbReference>
<dbReference type="InterPro" id="IPR007373">
    <property type="entry name" value="Thiamin_PyroPKinase_B1-bd"/>
</dbReference>
<dbReference type="InterPro" id="IPR036371">
    <property type="entry name" value="TPK_B1-bd_sf"/>
</dbReference>
<dbReference type="InterPro" id="IPR053149">
    <property type="entry name" value="TPK"/>
</dbReference>
<keyword evidence="4" id="KW-0067">ATP-binding</keyword>
<protein>
    <recommendedName>
        <fullName evidence="5">Thiamine diphosphokinase</fullName>
        <ecNumber evidence="5">2.7.6.2</ecNumber>
    </recommendedName>
</protein>
<proteinExistence type="predicted"/>
<dbReference type="EC" id="2.7.6.2" evidence="5"/>
<comment type="caution">
    <text evidence="7">The sequence shown here is derived from an EMBL/GenBank/DDBJ whole genome shotgun (WGS) entry which is preliminary data.</text>
</comment>
<evidence type="ECO:0000313" key="7">
    <source>
        <dbReference type="EMBL" id="SEK02695.1"/>
    </source>
</evidence>
<dbReference type="GeneID" id="80820257"/>
<feature type="domain" description="Thiamin pyrophosphokinase thiamin-binding" evidence="6">
    <location>
        <begin position="130"/>
        <end position="204"/>
    </location>
</feature>
<dbReference type="Pfam" id="PF04265">
    <property type="entry name" value="TPK_B1_binding"/>
    <property type="match status" value="1"/>
</dbReference>
<dbReference type="Gene3D" id="3.40.50.10240">
    <property type="entry name" value="Thiamin pyrophosphokinase, catalytic domain"/>
    <property type="match status" value="1"/>
</dbReference>
<dbReference type="Pfam" id="PF04263">
    <property type="entry name" value="TPK_catalytic"/>
    <property type="match status" value="1"/>
</dbReference>
<evidence type="ECO:0000313" key="8">
    <source>
        <dbReference type="Proteomes" id="UP000182932"/>
    </source>
</evidence>
<dbReference type="Proteomes" id="UP000182932">
    <property type="component" value="Unassembled WGS sequence"/>
</dbReference>
<dbReference type="EMBL" id="FNYY01000019">
    <property type="protein sequence ID" value="SEK02695.1"/>
    <property type="molecule type" value="Genomic_DNA"/>
</dbReference>
<name>A0A975ZQ81_9RHOB</name>
<evidence type="ECO:0000256" key="5">
    <source>
        <dbReference type="NCBIfam" id="TIGR01378"/>
    </source>
</evidence>
<dbReference type="InterPro" id="IPR007371">
    <property type="entry name" value="TPK_catalytic"/>
</dbReference>
<organism evidence="7 8">
    <name type="scientific">Marinovum algicola</name>
    <dbReference type="NCBI Taxonomy" id="42444"/>
    <lineage>
        <taxon>Bacteria</taxon>
        <taxon>Pseudomonadati</taxon>
        <taxon>Pseudomonadota</taxon>
        <taxon>Alphaproteobacteria</taxon>
        <taxon>Rhodobacterales</taxon>
        <taxon>Roseobacteraceae</taxon>
        <taxon>Marinovum</taxon>
    </lineage>
</organism>
<keyword evidence="3" id="KW-0418">Kinase</keyword>
<evidence type="ECO:0000256" key="4">
    <source>
        <dbReference type="ARBA" id="ARBA00022840"/>
    </source>
</evidence>
<dbReference type="NCBIfam" id="TIGR01378">
    <property type="entry name" value="thi_PPkinase"/>
    <property type="match status" value="1"/>
</dbReference>
<dbReference type="InterPro" id="IPR036759">
    <property type="entry name" value="TPK_catalytic_sf"/>
</dbReference>
<dbReference type="GO" id="GO:0005524">
    <property type="term" value="F:ATP binding"/>
    <property type="evidence" value="ECO:0007669"/>
    <property type="project" value="UniProtKB-KW"/>
</dbReference>